<dbReference type="GO" id="GO:0005764">
    <property type="term" value="C:lysosome"/>
    <property type="evidence" value="ECO:0007669"/>
    <property type="project" value="TreeGrafter"/>
</dbReference>
<evidence type="ECO:0000256" key="2">
    <source>
        <dbReference type="ARBA" id="ARBA00022670"/>
    </source>
</evidence>
<evidence type="ECO:0008006" key="8">
    <source>
        <dbReference type="Google" id="ProtNLM"/>
    </source>
</evidence>
<dbReference type="Pfam" id="PF05577">
    <property type="entry name" value="Peptidase_S28"/>
    <property type="match status" value="2"/>
</dbReference>
<sequence length="328" mass="36768">VFLYIGGESQVNYLNALYGGQVELARKMGAMVVVSEHRLFGESMNPEGTTDSLCLLFQFNIKYMSGFLEVEPSCRKAQKQFVSQAFAEVDNMIERNEFHALKETFDWCIYTDNQDDLASFVMNLATPFITAATYNNEGRDSTVAELCEVMTNSSQGNNMFLYNNHNSDLRAWLYQKCSQLGFCTTLDCPFSKLLTLDVNMRPCEVFGLNKEQLKAGIKEINMEFGGKNPSASRIIFVNGDVDPWHVLSVTHEISPWLPSIMIPASAHGVDLNPSNRNDPRVLTLARRVVATRGARWTPRGAGDVVDRTCGGCARKRTPCVCIVTRWDI</sequence>
<dbReference type="InterPro" id="IPR029058">
    <property type="entry name" value="AB_hydrolase_fold"/>
</dbReference>
<dbReference type="PANTHER" id="PTHR11010:SF11">
    <property type="entry name" value="THYMUS-SPECIFIC SERINE PROTEASE"/>
    <property type="match status" value="1"/>
</dbReference>
<proteinExistence type="inferred from homology"/>
<keyword evidence="5" id="KW-0325">Glycoprotein</keyword>
<accession>A0A8C4R2Z6</accession>
<keyword evidence="7" id="KW-1185">Reference proteome</keyword>
<dbReference type="GeneTree" id="ENSGT00940000160281"/>
<dbReference type="Ensembl" id="ENSEBUT00000024562.1">
    <property type="protein sequence ID" value="ENSEBUP00000023986.1"/>
    <property type="gene ID" value="ENSEBUG00000014779.1"/>
</dbReference>
<keyword evidence="4" id="KW-0378">Hydrolase</keyword>
<dbReference type="AlphaFoldDB" id="A0A8C4R2Z6"/>
<organism evidence="6 7">
    <name type="scientific">Eptatretus burgeri</name>
    <name type="common">Inshore hagfish</name>
    <dbReference type="NCBI Taxonomy" id="7764"/>
    <lineage>
        <taxon>Eukaryota</taxon>
        <taxon>Metazoa</taxon>
        <taxon>Chordata</taxon>
        <taxon>Craniata</taxon>
        <taxon>Vertebrata</taxon>
        <taxon>Cyclostomata</taxon>
        <taxon>Myxini</taxon>
        <taxon>Myxiniformes</taxon>
        <taxon>Myxinidae</taxon>
        <taxon>Eptatretinae</taxon>
        <taxon>Eptatretus</taxon>
    </lineage>
</organism>
<dbReference type="GO" id="GO:0006508">
    <property type="term" value="P:proteolysis"/>
    <property type="evidence" value="ECO:0007669"/>
    <property type="project" value="UniProtKB-KW"/>
</dbReference>
<dbReference type="PANTHER" id="PTHR11010">
    <property type="entry name" value="PROTEASE S28 PRO-X CARBOXYPEPTIDASE-RELATED"/>
    <property type="match status" value="1"/>
</dbReference>
<dbReference type="Proteomes" id="UP000694388">
    <property type="component" value="Unplaced"/>
</dbReference>
<keyword evidence="3" id="KW-0732">Signal</keyword>
<evidence type="ECO:0000256" key="1">
    <source>
        <dbReference type="ARBA" id="ARBA00011079"/>
    </source>
</evidence>
<dbReference type="InterPro" id="IPR008758">
    <property type="entry name" value="Peptidase_S28"/>
</dbReference>
<protein>
    <recommendedName>
        <fullName evidence="8">Thymus-specific serine protease</fullName>
    </recommendedName>
</protein>
<dbReference type="Gene3D" id="3.40.50.1820">
    <property type="entry name" value="alpha/beta hydrolase"/>
    <property type="match status" value="1"/>
</dbReference>
<evidence type="ECO:0000313" key="6">
    <source>
        <dbReference type="Ensembl" id="ENSEBUP00000023986.1"/>
    </source>
</evidence>
<reference evidence="6" key="1">
    <citation type="submission" date="2025-08" db="UniProtKB">
        <authorList>
            <consortium name="Ensembl"/>
        </authorList>
    </citation>
    <scope>IDENTIFICATION</scope>
</reference>
<reference evidence="6" key="2">
    <citation type="submission" date="2025-09" db="UniProtKB">
        <authorList>
            <consortium name="Ensembl"/>
        </authorList>
    </citation>
    <scope>IDENTIFICATION</scope>
</reference>
<evidence type="ECO:0000256" key="4">
    <source>
        <dbReference type="ARBA" id="ARBA00022801"/>
    </source>
</evidence>
<evidence type="ECO:0000256" key="5">
    <source>
        <dbReference type="ARBA" id="ARBA00023180"/>
    </source>
</evidence>
<dbReference type="OMA" id="THEISPW"/>
<evidence type="ECO:0000256" key="3">
    <source>
        <dbReference type="ARBA" id="ARBA00022729"/>
    </source>
</evidence>
<dbReference type="GO" id="GO:0005768">
    <property type="term" value="C:endosome"/>
    <property type="evidence" value="ECO:0007669"/>
    <property type="project" value="TreeGrafter"/>
</dbReference>
<name>A0A8C4R2Z6_EPTBU</name>
<comment type="similarity">
    <text evidence="1">Belongs to the peptidase S28 family.</text>
</comment>
<keyword evidence="2" id="KW-0645">Protease</keyword>
<evidence type="ECO:0000313" key="7">
    <source>
        <dbReference type="Proteomes" id="UP000694388"/>
    </source>
</evidence>
<dbReference type="GO" id="GO:0008239">
    <property type="term" value="F:dipeptidyl-peptidase activity"/>
    <property type="evidence" value="ECO:0007669"/>
    <property type="project" value="TreeGrafter"/>
</dbReference>
<dbReference type="GO" id="GO:0070008">
    <property type="term" value="F:serine-type exopeptidase activity"/>
    <property type="evidence" value="ECO:0007669"/>
    <property type="project" value="InterPro"/>
</dbReference>